<reference evidence="8" key="1">
    <citation type="submission" date="2013-12" db="EMBL/GenBank/DDBJ databases">
        <authorList>
            <person name="Genoscope - CEA"/>
        </authorList>
    </citation>
    <scope>NUCLEOTIDE SEQUENCE</scope>
    <source>
        <strain evidence="8">CBS 1993</strain>
    </source>
</reference>
<dbReference type="PROSITE" id="PS50922">
    <property type="entry name" value="TLC"/>
    <property type="match status" value="1"/>
</dbReference>
<organism evidence="8 9">
    <name type="scientific">Kuraishia capsulata CBS 1993</name>
    <dbReference type="NCBI Taxonomy" id="1382522"/>
    <lineage>
        <taxon>Eukaryota</taxon>
        <taxon>Fungi</taxon>
        <taxon>Dikarya</taxon>
        <taxon>Ascomycota</taxon>
        <taxon>Saccharomycotina</taxon>
        <taxon>Pichiomycetes</taxon>
        <taxon>Pichiales</taxon>
        <taxon>Pichiaceae</taxon>
        <taxon>Kuraishia</taxon>
    </lineage>
</organism>
<feature type="transmembrane region" description="Helical" evidence="6">
    <location>
        <begin position="104"/>
        <end position="122"/>
    </location>
</feature>
<feature type="transmembrane region" description="Helical" evidence="6">
    <location>
        <begin position="129"/>
        <end position="150"/>
    </location>
</feature>
<protein>
    <recommendedName>
        <fullName evidence="7">TLC domain-containing protein</fullName>
    </recommendedName>
</protein>
<accession>W6MKU3</accession>
<evidence type="ECO:0000256" key="1">
    <source>
        <dbReference type="ARBA" id="ARBA00004141"/>
    </source>
</evidence>
<feature type="transmembrane region" description="Helical" evidence="6">
    <location>
        <begin position="71"/>
        <end position="92"/>
    </location>
</feature>
<feature type="transmembrane region" description="Helical" evidence="6">
    <location>
        <begin position="156"/>
        <end position="176"/>
    </location>
</feature>
<keyword evidence="4 5" id="KW-0472">Membrane</keyword>
<dbReference type="GO" id="GO:0055088">
    <property type="term" value="P:lipid homeostasis"/>
    <property type="evidence" value="ECO:0007669"/>
    <property type="project" value="TreeGrafter"/>
</dbReference>
<feature type="transmembrane region" description="Helical" evidence="6">
    <location>
        <begin position="188"/>
        <end position="209"/>
    </location>
</feature>
<feature type="domain" description="TLC" evidence="7">
    <location>
        <begin position="62"/>
        <end position="261"/>
    </location>
</feature>
<keyword evidence="2 5" id="KW-0812">Transmembrane</keyword>
<dbReference type="SMART" id="SM00724">
    <property type="entry name" value="TLC"/>
    <property type="match status" value="1"/>
</dbReference>
<dbReference type="InterPro" id="IPR006634">
    <property type="entry name" value="TLC-dom"/>
</dbReference>
<dbReference type="EMBL" id="HG793126">
    <property type="protein sequence ID" value="CDK25387.1"/>
    <property type="molecule type" value="Genomic_DNA"/>
</dbReference>
<feature type="transmembrane region" description="Helical" evidence="6">
    <location>
        <begin position="29"/>
        <end position="51"/>
    </location>
</feature>
<evidence type="ECO:0000256" key="6">
    <source>
        <dbReference type="SAM" id="Phobius"/>
    </source>
</evidence>
<evidence type="ECO:0000256" key="3">
    <source>
        <dbReference type="ARBA" id="ARBA00022989"/>
    </source>
</evidence>
<dbReference type="GeneID" id="34518787"/>
<dbReference type="OrthoDB" id="10266980at2759"/>
<dbReference type="HOGENOM" id="CLU_034597_0_1_1"/>
<dbReference type="Pfam" id="PF03798">
    <property type="entry name" value="TRAM_LAG1_CLN8"/>
    <property type="match status" value="1"/>
</dbReference>
<evidence type="ECO:0000259" key="7">
    <source>
        <dbReference type="PROSITE" id="PS50922"/>
    </source>
</evidence>
<evidence type="ECO:0000256" key="2">
    <source>
        <dbReference type="ARBA" id="ARBA00022692"/>
    </source>
</evidence>
<dbReference type="AlphaFoldDB" id="W6MKU3"/>
<keyword evidence="9" id="KW-1185">Reference proteome</keyword>
<dbReference type="RefSeq" id="XP_022457399.1">
    <property type="nucleotide sequence ID" value="XM_022603526.1"/>
</dbReference>
<name>W6MKU3_9ASCO</name>
<sequence length="271" mass="31038">MTYEKDYLLALRPFPENPTSLLGQHWHEIVISFAFYEALYFVSPLICRTIFGDLYSKDRSKKEKINFDIHVVSMVQALASLVLCVPMFYHPLYFSGAVFGSTPYGGLVASLTVGYFIWDLVVCVQHYSLFGFGFLLHAVAALYVFLMTFMPFMQPHIPSFLIFELSTPFVNVNWYCSRLPTGSVPNKLILINGLLLMISFFTVRILWGFYAAVNSFLLCLKVWDQLPVWLPVSIFSLNIALDCLNLLWFYKMVLIAKKKARGAKSSKPKEQ</sequence>
<dbReference type="PANTHER" id="PTHR13439">
    <property type="entry name" value="CT120 PROTEIN"/>
    <property type="match status" value="1"/>
</dbReference>
<comment type="subcellular location">
    <subcellularLocation>
        <location evidence="1">Membrane</location>
        <topology evidence="1">Multi-pass membrane protein</topology>
    </subcellularLocation>
</comment>
<dbReference type="InterPro" id="IPR050846">
    <property type="entry name" value="TLCD"/>
</dbReference>
<keyword evidence="3 6" id="KW-1133">Transmembrane helix</keyword>
<dbReference type="GO" id="GO:0016020">
    <property type="term" value="C:membrane"/>
    <property type="evidence" value="ECO:0007669"/>
    <property type="project" value="UniProtKB-SubCell"/>
</dbReference>
<evidence type="ECO:0000256" key="5">
    <source>
        <dbReference type="PROSITE-ProRule" id="PRU00205"/>
    </source>
</evidence>
<dbReference type="GO" id="GO:0005783">
    <property type="term" value="C:endoplasmic reticulum"/>
    <property type="evidence" value="ECO:0007669"/>
    <property type="project" value="TreeGrafter"/>
</dbReference>
<dbReference type="STRING" id="1382522.W6MKU3"/>
<feature type="transmembrane region" description="Helical" evidence="6">
    <location>
        <begin position="229"/>
        <end position="250"/>
    </location>
</feature>
<gene>
    <name evidence="8" type="ORF">KUCA_T00001356001</name>
</gene>
<dbReference type="Proteomes" id="UP000019384">
    <property type="component" value="Unassembled WGS sequence"/>
</dbReference>
<evidence type="ECO:0000313" key="9">
    <source>
        <dbReference type="Proteomes" id="UP000019384"/>
    </source>
</evidence>
<dbReference type="PANTHER" id="PTHR13439:SF0">
    <property type="entry name" value="TOPOISOMERASE I DAMAGE AFFECTED PROTEIN 4"/>
    <property type="match status" value="1"/>
</dbReference>
<proteinExistence type="predicted"/>
<evidence type="ECO:0000256" key="4">
    <source>
        <dbReference type="ARBA" id="ARBA00023136"/>
    </source>
</evidence>
<evidence type="ECO:0000313" key="8">
    <source>
        <dbReference type="EMBL" id="CDK25387.1"/>
    </source>
</evidence>
<reference evidence="8" key="2">
    <citation type="submission" date="2014-02" db="EMBL/GenBank/DDBJ databases">
        <title>Complete DNA sequence of /Kuraishia capsulata/ illustrates novel genomic features among budding yeasts (/Saccharomycotina/).</title>
        <authorList>
            <person name="Morales L."/>
            <person name="Noel B."/>
            <person name="Porcel B."/>
            <person name="Marcet-Houben M."/>
            <person name="Hullo M-F."/>
            <person name="Sacerdot C."/>
            <person name="Tekaia F."/>
            <person name="Leh-Louis V."/>
            <person name="Despons L."/>
            <person name="Khanna V."/>
            <person name="Aury J-M."/>
            <person name="Barbe V."/>
            <person name="Couloux A."/>
            <person name="Labadie K."/>
            <person name="Pelletier E."/>
            <person name="Souciet J-L."/>
            <person name="Boekhout T."/>
            <person name="Gabaldon T."/>
            <person name="Wincker P."/>
            <person name="Dujon B."/>
        </authorList>
    </citation>
    <scope>NUCLEOTIDE SEQUENCE</scope>
    <source>
        <strain evidence="8">CBS 1993</strain>
    </source>
</reference>